<gene>
    <name evidence="2" type="ORF">NN4_33140</name>
</gene>
<evidence type="ECO:0000313" key="2">
    <source>
        <dbReference type="EMBL" id="GEM38795.1"/>
    </source>
</evidence>
<feature type="region of interest" description="Disordered" evidence="1">
    <location>
        <begin position="33"/>
        <end position="70"/>
    </location>
</feature>
<dbReference type="AlphaFoldDB" id="A0A511MDQ1"/>
<evidence type="ECO:0008006" key="4">
    <source>
        <dbReference type="Google" id="ProtNLM"/>
    </source>
</evidence>
<dbReference type="GO" id="GO:0004658">
    <property type="term" value="F:propionyl-CoA carboxylase activity"/>
    <property type="evidence" value="ECO:0007669"/>
    <property type="project" value="InterPro"/>
</dbReference>
<dbReference type="OrthoDB" id="4300992at2"/>
<dbReference type="Pfam" id="PF13822">
    <property type="entry name" value="ACC_epsilon"/>
    <property type="match status" value="1"/>
</dbReference>
<reference evidence="2 3" key="1">
    <citation type="submission" date="2019-07" db="EMBL/GenBank/DDBJ databases">
        <title>Whole genome shotgun sequence of Nocardia ninae NBRC 108245.</title>
        <authorList>
            <person name="Hosoyama A."/>
            <person name="Uohara A."/>
            <person name="Ohji S."/>
            <person name="Ichikawa N."/>
        </authorList>
    </citation>
    <scope>NUCLEOTIDE SEQUENCE [LARGE SCALE GENOMIC DNA]</scope>
    <source>
        <strain evidence="2 3">NBRC 108245</strain>
    </source>
</reference>
<dbReference type="InterPro" id="IPR032716">
    <property type="entry name" value="ACC_epsilon"/>
</dbReference>
<keyword evidence="3" id="KW-1185">Reference proteome</keyword>
<name>A0A511MDQ1_9NOCA</name>
<evidence type="ECO:0000313" key="3">
    <source>
        <dbReference type="Proteomes" id="UP000321424"/>
    </source>
</evidence>
<accession>A0A511MDQ1</accession>
<sequence>MTQHTVLRIERGCPDDAEIAALTVILVALQTSTVPEGNSDPAPSWWRAEGDAPAAGSWSARQPPSWQAQH</sequence>
<proteinExistence type="predicted"/>
<protein>
    <recommendedName>
        <fullName evidence="4">Acetyl-CoA carboxylase biotin carboxyl carrier protein subunit</fullName>
    </recommendedName>
</protein>
<organism evidence="2 3">
    <name type="scientific">Nocardia ninae NBRC 108245</name>
    <dbReference type="NCBI Taxonomy" id="1210091"/>
    <lineage>
        <taxon>Bacteria</taxon>
        <taxon>Bacillati</taxon>
        <taxon>Actinomycetota</taxon>
        <taxon>Actinomycetes</taxon>
        <taxon>Mycobacteriales</taxon>
        <taxon>Nocardiaceae</taxon>
        <taxon>Nocardia</taxon>
    </lineage>
</organism>
<dbReference type="GO" id="GO:0003989">
    <property type="term" value="F:acetyl-CoA carboxylase activity"/>
    <property type="evidence" value="ECO:0007669"/>
    <property type="project" value="InterPro"/>
</dbReference>
<feature type="compositionally biased region" description="Polar residues" evidence="1">
    <location>
        <begin position="59"/>
        <end position="70"/>
    </location>
</feature>
<dbReference type="EMBL" id="BJXA01000019">
    <property type="protein sequence ID" value="GEM38795.1"/>
    <property type="molecule type" value="Genomic_DNA"/>
</dbReference>
<evidence type="ECO:0000256" key="1">
    <source>
        <dbReference type="SAM" id="MobiDB-lite"/>
    </source>
</evidence>
<comment type="caution">
    <text evidence="2">The sequence shown here is derived from an EMBL/GenBank/DDBJ whole genome shotgun (WGS) entry which is preliminary data.</text>
</comment>
<dbReference type="RefSeq" id="WP_147131526.1">
    <property type="nucleotide sequence ID" value="NZ_BJXA01000019.1"/>
</dbReference>
<dbReference type="Proteomes" id="UP000321424">
    <property type="component" value="Unassembled WGS sequence"/>
</dbReference>